<organism evidence="1">
    <name type="scientific">marine sediment metagenome</name>
    <dbReference type="NCBI Taxonomy" id="412755"/>
    <lineage>
        <taxon>unclassified sequences</taxon>
        <taxon>metagenomes</taxon>
        <taxon>ecological metagenomes</taxon>
    </lineage>
</organism>
<accession>A0A0F9NUI6</accession>
<feature type="non-terminal residue" evidence="1">
    <location>
        <position position="1"/>
    </location>
</feature>
<comment type="caution">
    <text evidence="1">The sequence shown here is derived from an EMBL/GenBank/DDBJ whole genome shotgun (WGS) entry which is preliminary data.</text>
</comment>
<sequence length="171" mass="19305">LHGLMVETFEEGMRRENIGFEVYKHFDFEENSIYDSRELTVYLIHAPEYGCAASAEETKCAAIVRAGFIRAENVGPLAGPGARDSRWRLPFNTNTGTTIEFSYSDGMEGALPAVDLYQAISEVAPDWMYFFMPDSAQYPMLSKQAEVKGYPYFLNQGRELHFVTPKSDTDS</sequence>
<name>A0A0F9NUI6_9ZZZZ</name>
<reference evidence="1" key="1">
    <citation type="journal article" date="2015" name="Nature">
        <title>Complex archaea that bridge the gap between prokaryotes and eukaryotes.</title>
        <authorList>
            <person name="Spang A."/>
            <person name="Saw J.H."/>
            <person name="Jorgensen S.L."/>
            <person name="Zaremba-Niedzwiedzka K."/>
            <person name="Martijn J."/>
            <person name="Lind A.E."/>
            <person name="van Eijk R."/>
            <person name="Schleper C."/>
            <person name="Guy L."/>
            <person name="Ettema T.J."/>
        </authorList>
    </citation>
    <scope>NUCLEOTIDE SEQUENCE</scope>
</reference>
<dbReference type="EMBL" id="LAZR01003144">
    <property type="protein sequence ID" value="KKN21494.1"/>
    <property type="molecule type" value="Genomic_DNA"/>
</dbReference>
<protein>
    <submittedName>
        <fullName evidence="1">Uncharacterized protein</fullName>
    </submittedName>
</protein>
<gene>
    <name evidence="1" type="ORF">LCGC14_0924930</name>
</gene>
<evidence type="ECO:0000313" key="1">
    <source>
        <dbReference type="EMBL" id="KKN21494.1"/>
    </source>
</evidence>
<dbReference type="AlphaFoldDB" id="A0A0F9NUI6"/>
<proteinExistence type="predicted"/>